<comment type="caution">
    <text evidence="1">The sequence shown here is derived from an EMBL/GenBank/DDBJ whole genome shotgun (WGS) entry which is preliminary data.</text>
</comment>
<dbReference type="Proteomes" id="UP001295684">
    <property type="component" value="Unassembled WGS sequence"/>
</dbReference>
<evidence type="ECO:0000313" key="2">
    <source>
        <dbReference type="Proteomes" id="UP001295684"/>
    </source>
</evidence>
<name>A0AAD1XD46_EUPCR</name>
<dbReference type="AlphaFoldDB" id="A0AAD1XD46"/>
<protein>
    <submittedName>
        <fullName evidence="1">Uncharacterized protein</fullName>
    </submittedName>
</protein>
<organism evidence="1 2">
    <name type="scientific">Euplotes crassus</name>
    <dbReference type="NCBI Taxonomy" id="5936"/>
    <lineage>
        <taxon>Eukaryota</taxon>
        <taxon>Sar</taxon>
        <taxon>Alveolata</taxon>
        <taxon>Ciliophora</taxon>
        <taxon>Intramacronucleata</taxon>
        <taxon>Spirotrichea</taxon>
        <taxon>Hypotrichia</taxon>
        <taxon>Euplotida</taxon>
        <taxon>Euplotidae</taxon>
        <taxon>Moneuplotes</taxon>
    </lineage>
</organism>
<proteinExistence type="predicted"/>
<sequence length="490" mass="57362">MENNCSQEVYDLKEIHDKEKVNSKVGMLLTANLYSYRDAKDEAIYQTQKFSHLLGLPKYLRSHNLDIIADILEGSLGFNEEDLIASMIMIFRTRKTVRKSVGGCLENKKIDLSEFLLQQFLVCLRKNSFSNMNQRQKEDLLERSHKDLIKEEQKDITEEKFKSESKEMDLNFEEKLSKEEVNITVNHTKVEIQNNPELKPMQKEVKTKVDLKLPNLYSLKNPEILPPISTNLKNEMNDPQKQKYKCAKGEDVFHSFCLENYSKDNIIMNFCNPIKVTQNYCLLCNRVDADPTYTLKCCLTEVHLYCAMKNLESQSCYLRLTLKCPNPSCYCFLKNEEAKNLIKNYQNQFLFENVQPLLLLIVLCAKYSYNWCKGCRLITKNQNMLNKFHSLESKTNQVVCKRNRCSSCDKPCYDLYDIIQVYKNIETIHEVEPFTEKFYDARPRKDSQTLYCDSLEAKGMLTDDIDTLVTICLLAFQDLQQLNSIFMFEK</sequence>
<evidence type="ECO:0000313" key="1">
    <source>
        <dbReference type="EMBL" id="CAI2367423.1"/>
    </source>
</evidence>
<gene>
    <name evidence="1" type="ORF">ECRASSUSDP1_LOCUS8706</name>
</gene>
<dbReference type="EMBL" id="CAMPGE010008526">
    <property type="protein sequence ID" value="CAI2367423.1"/>
    <property type="molecule type" value="Genomic_DNA"/>
</dbReference>
<accession>A0AAD1XD46</accession>
<reference evidence="1" key="1">
    <citation type="submission" date="2023-07" db="EMBL/GenBank/DDBJ databases">
        <authorList>
            <consortium name="AG Swart"/>
            <person name="Singh M."/>
            <person name="Singh A."/>
            <person name="Seah K."/>
            <person name="Emmerich C."/>
        </authorList>
    </citation>
    <scope>NUCLEOTIDE SEQUENCE</scope>
    <source>
        <strain evidence="1">DP1</strain>
    </source>
</reference>
<keyword evidence="2" id="KW-1185">Reference proteome</keyword>